<dbReference type="PANTHER" id="PTHR31299:SF0">
    <property type="entry name" value="ESTERASE, PUTATIVE (AFU_ORTHOLOGUE AFUA_1G05850)-RELATED"/>
    <property type="match status" value="1"/>
</dbReference>
<dbReference type="SUPFAM" id="SSF159501">
    <property type="entry name" value="EreA/ChaN-like"/>
    <property type="match status" value="1"/>
</dbReference>
<reference evidence="1 2" key="1">
    <citation type="submission" date="2018-09" db="EMBL/GenBank/DDBJ databases">
        <title>YIM PH21274 draft genome.</title>
        <authorList>
            <person name="Miao C."/>
        </authorList>
    </citation>
    <scope>NUCLEOTIDE SEQUENCE [LARGE SCALE GENOMIC DNA]</scope>
    <source>
        <strain evidence="1 2">YIM PH 21724</strain>
    </source>
</reference>
<evidence type="ECO:0000313" key="2">
    <source>
        <dbReference type="Proteomes" id="UP000266677"/>
    </source>
</evidence>
<organism evidence="1 2">
    <name type="scientific">Nocardia panacis</name>
    <dbReference type="NCBI Taxonomy" id="2340916"/>
    <lineage>
        <taxon>Bacteria</taxon>
        <taxon>Bacillati</taxon>
        <taxon>Actinomycetota</taxon>
        <taxon>Actinomycetes</taxon>
        <taxon>Mycobacteriales</taxon>
        <taxon>Nocardiaceae</taxon>
        <taxon>Nocardia</taxon>
    </lineage>
</organism>
<dbReference type="OrthoDB" id="4329964at2"/>
<comment type="caution">
    <text evidence="1">The sequence shown here is derived from an EMBL/GenBank/DDBJ whole genome shotgun (WGS) entry which is preliminary data.</text>
</comment>
<proteinExistence type="predicted"/>
<dbReference type="GO" id="GO:0046677">
    <property type="term" value="P:response to antibiotic"/>
    <property type="evidence" value="ECO:0007669"/>
    <property type="project" value="InterPro"/>
</dbReference>
<gene>
    <name evidence="1" type="ORF">D5S18_26795</name>
</gene>
<accession>A0A3A4K0K1</accession>
<dbReference type="AlphaFoldDB" id="A0A3A4K0K1"/>
<dbReference type="InterPro" id="IPR007815">
    <property type="entry name" value="Emycin_Estase"/>
</dbReference>
<dbReference type="PANTHER" id="PTHR31299">
    <property type="entry name" value="ESTERASE, PUTATIVE (AFU_ORTHOLOGUE AFUA_1G05850)-RELATED"/>
    <property type="match status" value="1"/>
</dbReference>
<dbReference type="CDD" id="cd14728">
    <property type="entry name" value="Ere-like"/>
    <property type="match status" value="1"/>
</dbReference>
<dbReference type="Pfam" id="PF05139">
    <property type="entry name" value="Erythro_esteras"/>
    <property type="match status" value="1"/>
</dbReference>
<keyword evidence="2" id="KW-1185">Reference proteome</keyword>
<dbReference type="Gene3D" id="3.30.1870.10">
    <property type="entry name" value="EreA-like, domain 2"/>
    <property type="match status" value="1"/>
</dbReference>
<sequence length="391" mass="42597">MSTVPALGGIGREFDDFALDELLATEPTVFALGEPVHGVTAFPLLRNDILRHLVGRGYRSIMLEIDLFAAFRVDDYVNGAESDPDEVMETGFSHGWGAFPANRALVEWLRAHNAGRPPQDRVRFYGFDAPIEIPGVPSPRRALTSVIEYLPAALRPESARAVAELLGEDAQWTDPAAVFDPAVALGESARTHALRTIADDLASALRRAAPDLAAADPTGYFEAAAHARTALGLLRFHATMANRSEDRVDQLFSLRTEMMADNLLSIRARERGRGPSLVFAHNLHLRRRSGAEIGWGSAGSLVARHLGDHYLFVATDAEPDSDPNTLQGMLAAATTRRALFPTRELLAALPTSIGVDKPMARGHLPLNPTELDRADAVIFLADTDGKQQQYW</sequence>
<dbReference type="InterPro" id="IPR052036">
    <property type="entry name" value="Hydrolase/PRTase-associated"/>
</dbReference>
<protein>
    <submittedName>
        <fullName evidence="1">Erythromycin esterase family protein</fullName>
    </submittedName>
</protein>
<evidence type="ECO:0000313" key="1">
    <source>
        <dbReference type="EMBL" id="RJO70803.1"/>
    </source>
</evidence>
<dbReference type="RefSeq" id="WP_120043860.1">
    <property type="nucleotide sequence ID" value="NZ_QZFU01000036.1"/>
</dbReference>
<dbReference type="Proteomes" id="UP000266677">
    <property type="component" value="Unassembled WGS sequence"/>
</dbReference>
<dbReference type="EMBL" id="QZFU01000036">
    <property type="protein sequence ID" value="RJO70803.1"/>
    <property type="molecule type" value="Genomic_DNA"/>
</dbReference>
<name>A0A3A4K0K1_9NOCA</name>